<dbReference type="AlphaFoldDB" id="G2E888"/>
<dbReference type="SUPFAM" id="SSF53448">
    <property type="entry name" value="Nucleotide-diphospho-sugar transferases"/>
    <property type="match status" value="1"/>
</dbReference>
<evidence type="ECO:0000313" key="2">
    <source>
        <dbReference type="EMBL" id="EGV27681.1"/>
    </source>
</evidence>
<dbReference type="PANTHER" id="PTHR43685">
    <property type="entry name" value="GLYCOSYLTRANSFERASE"/>
    <property type="match status" value="1"/>
</dbReference>
<dbReference type="eggNOG" id="COG1216">
    <property type="taxonomic scope" value="Bacteria"/>
</dbReference>
<reference evidence="2 3" key="1">
    <citation type="submission" date="2011-06" db="EMBL/GenBank/DDBJ databases">
        <title>The draft genome of Thiorhodococcus drewsii AZ1.</title>
        <authorList>
            <consortium name="US DOE Joint Genome Institute (JGI-PGF)"/>
            <person name="Lucas S."/>
            <person name="Han J."/>
            <person name="Lapidus A."/>
            <person name="Cheng J.-F."/>
            <person name="Goodwin L."/>
            <person name="Pitluck S."/>
            <person name="Peters L."/>
            <person name="Land M.L."/>
            <person name="Hauser L."/>
            <person name="Vogl K."/>
            <person name="Liu Z."/>
            <person name="Imhoff J."/>
            <person name="Thiel V."/>
            <person name="Frigaard N.-U."/>
            <person name="Bryant D.A."/>
            <person name="Woyke T.J."/>
        </authorList>
    </citation>
    <scope>NUCLEOTIDE SEQUENCE [LARGE SCALE GENOMIC DNA]</scope>
    <source>
        <strain evidence="2 3">AZ1</strain>
    </source>
</reference>
<proteinExistence type="predicted"/>
<accession>G2E888</accession>
<evidence type="ECO:0000313" key="3">
    <source>
        <dbReference type="Proteomes" id="UP000004200"/>
    </source>
</evidence>
<dbReference type="STRING" id="765913.ThidrDRAFT_4502"/>
<dbReference type="Pfam" id="PF00535">
    <property type="entry name" value="Glycos_transf_2"/>
    <property type="match status" value="1"/>
</dbReference>
<dbReference type="GO" id="GO:0016740">
    <property type="term" value="F:transferase activity"/>
    <property type="evidence" value="ECO:0007669"/>
    <property type="project" value="UniProtKB-KW"/>
</dbReference>
<dbReference type="InterPro" id="IPR001173">
    <property type="entry name" value="Glyco_trans_2-like"/>
</dbReference>
<dbReference type="InterPro" id="IPR050834">
    <property type="entry name" value="Glycosyltransf_2"/>
</dbReference>
<organism evidence="2 3">
    <name type="scientific">Thiorhodococcus drewsii AZ1</name>
    <dbReference type="NCBI Taxonomy" id="765913"/>
    <lineage>
        <taxon>Bacteria</taxon>
        <taxon>Pseudomonadati</taxon>
        <taxon>Pseudomonadota</taxon>
        <taxon>Gammaproteobacteria</taxon>
        <taxon>Chromatiales</taxon>
        <taxon>Chromatiaceae</taxon>
        <taxon>Thiorhodococcus</taxon>
    </lineage>
</organism>
<dbReference type="PANTHER" id="PTHR43685:SF3">
    <property type="entry name" value="SLR2126 PROTEIN"/>
    <property type="match status" value="1"/>
</dbReference>
<protein>
    <submittedName>
        <fullName evidence="2">Glycosyl transferase family 2</fullName>
    </submittedName>
</protein>
<dbReference type="Proteomes" id="UP000004200">
    <property type="component" value="Unassembled WGS sequence"/>
</dbReference>
<name>G2E888_9GAMM</name>
<dbReference type="OrthoDB" id="9805612at2"/>
<dbReference type="RefSeq" id="WP_007043214.1">
    <property type="nucleotide sequence ID" value="NZ_AFWT01000069.1"/>
</dbReference>
<keyword evidence="2" id="KW-0808">Transferase</keyword>
<gene>
    <name evidence="2" type="ORF">ThidrDRAFT_4502</name>
</gene>
<comment type="caution">
    <text evidence="2">The sequence shown here is derived from an EMBL/GenBank/DDBJ whole genome shotgun (WGS) entry which is preliminary data.</text>
</comment>
<feature type="domain" description="Glycosyltransferase 2-like" evidence="1">
    <location>
        <begin position="11"/>
        <end position="193"/>
    </location>
</feature>
<dbReference type="EMBL" id="AFWT01000069">
    <property type="protein sequence ID" value="EGV27681.1"/>
    <property type="molecule type" value="Genomic_DNA"/>
</dbReference>
<evidence type="ECO:0000259" key="1">
    <source>
        <dbReference type="Pfam" id="PF00535"/>
    </source>
</evidence>
<dbReference type="InterPro" id="IPR029044">
    <property type="entry name" value="Nucleotide-diphossugar_trans"/>
</dbReference>
<keyword evidence="3" id="KW-1185">Reference proteome</keyword>
<sequence length="335" mass="38709">MLTPAPRPFFSVIIPTRNKPAAFAVALESVLAQDFLDKEIVVVNDGSEPQHLEWYESLERSPPHQVSFIHLPERPNGHGPGFARNTGVWKSRGEYLCFLDDDDCWTDPAHLRRAHSAITSRSCNVDAYYSNQEAYFEDGRRQQASVWLEDLIPHLEPSKAILPDTYTVTVEQLLNSSGFAHLNCSIIRAEIYKSLGGCDEALRYEEDRDLYYRTLDKAEEILFCTRFIGKHQIPNHARKDNVSTCIDNYNKRLNQIRLYEKCILFSRKEPLRRHCHLGLSYVYKHITQQLKSEGRFRDASAAAYKALAHRFTIRWQLYCLFLLTRGIFQSNHGNA</sequence>
<dbReference type="CDD" id="cd00761">
    <property type="entry name" value="Glyco_tranf_GTA_type"/>
    <property type="match status" value="1"/>
</dbReference>
<dbReference type="Gene3D" id="3.90.550.10">
    <property type="entry name" value="Spore Coat Polysaccharide Biosynthesis Protein SpsA, Chain A"/>
    <property type="match status" value="1"/>
</dbReference>